<dbReference type="Proteomes" id="UP000005435">
    <property type="component" value="Chromosome"/>
</dbReference>
<evidence type="ECO:0000313" key="9">
    <source>
        <dbReference type="EMBL" id="AEV69263.1"/>
    </source>
</evidence>
<dbReference type="GO" id="GO:0005886">
    <property type="term" value="C:plasma membrane"/>
    <property type="evidence" value="ECO:0007669"/>
    <property type="project" value="UniProtKB-SubCell"/>
</dbReference>
<keyword evidence="4 7" id="KW-0812">Transmembrane</keyword>
<keyword evidence="6 7" id="KW-0472">Membrane</keyword>
<feature type="transmembrane region" description="Helical" evidence="7">
    <location>
        <begin position="266"/>
        <end position="284"/>
    </location>
</feature>
<name>G8M2A4_ACECE</name>
<keyword evidence="10" id="KW-1185">Reference proteome</keyword>
<feature type="transmembrane region" description="Helical" evidence="7">
    <location>
        <begin position="108"/>
        <end position="130"/>
    </location>
</feature>
<sequence length="296" mass="32787" precursor="true">MTNAFFLAALVLELFPSKRADVNTWYYIGLVLALEVIYILNLLLKKDNEKLQTVGDVIAIVYGILIVWEIFTTKTDLADRFLFPSPSNVPALLISELPELLKGTLSSFQLLFAGYLLALALAIPLALVIGWKKRLYKAVNPLTKVLGPIPPIVYIPYAIAILPTFKAASIFIIFIGAFWPVFINTLNGVFNVDKRIIDSAKALNVNEGAMLFQVILPATLPSIISGATIGLVMSFILLTAAEMIGATSGLGWYVKYFSDFADYPRVIVGIIFIGFVVTGVTFLFDKLERCLLRWRK</sequence>
<dbReference type="EMBL" id="CP003065">
    <property type="protein sequence ID" value="AEV69263.1"/>
    <property type="molecule type" value="Genomic_DNA"/>
</dbReference>
<evidence type="ECO:0000259" key="8">
    <source>
        <dbReference type="PROSITE" id="PS50928"/>
    </source>
</evidence>
<dbReference type="GO" id="GO:0055085">
    <property type="term" value="P:transmembrane transport"/>
    <property type="evidence" value="ECO:0007669"/>
    <property type="project" value="InterPro"/>
</dbReference>
<dbReference type="Gene3D" id="1.10.3720.10">
    <property type="entry name" value="MetI-like"/>
    <property type="match status" value="1"/>
</dbReference>
<comment type="subcellular location">
    <subcellularLocation>
        <location evidence="1 7">Cell membrane</location>
        <topology evidence="1 7">Multi-pass membrane protein</topology>
    </subcellularLocation>
</comment>
<evidence type="ECO:0000256" key="1">
    <source>
        <dbReference type="ARBA" id="ARBA00004651"/>
    </source>
</evidence>
<reference evidence="10" key="1">
    <citation type="submission" date="2011-12" db="EMBL/GenBank/DDBJ databases">
        <title>Complete sequence of Clostridium clariflavum DSM 19732.</title>
        <authorList>
            <consortium name="US DOE Joint Genome Institute"/>
            <person name="Lucas S."/>
            <person name="Han J."/>
            <person name="Lapidus A."/>
            <person name="Cheng J.-F."/>
            <person name="Goodwin L."/>
            <person name="Pitluck S."/>
            <person name="Peters L."/>
            <person name="Teshima H."/>
            <person name="Detter J.C."/>
            <person name="Han C."/>
            <person name="Tapia R."/>
            <person name="Land M."/>
            <person name="Hauser L."/>
            <person name="Kyrpides N."/>
            <person name="Ivanova N."/>
            <person name="Pagani I."/>
            <person name="Kitzmiller T."/>
            <person name="Lynd L."/>
            <person name="Izquierdo J."/>
            <person name="Woyke T."/>
        </authorList>
    </citation>
    <scope>NUCLEOTIDE SEQUENCE [LARGE SCALE GENOMIC DNA]</scope>
    <source>
        <strain evidence="10">DSM 19732 / NBRC 101661 / EBR45</strain>
    </source>
</reference>
<evidence type="ECO:0000256" key="7">
    <source>
        <dbReference type="RuleBase" id="RU363032"/>
    </source>
</evidence>
<keyword evidence="5 7" id="KW-1133">Transmembrane helix</keyword>
<dbReference type="eggNOG" id="COG0600">
    <property type="taxonomic scope" value="Bacteria"/>
</dbReference>
<dbReference type="CDD" id="cd06261">
    <property type="entry name" value="TM_PBP2"/>
    <property type="match status" value="1"/>
</dbReference>
<dbReference type="PANTHER" id="PTHR30151">
    <property type="entry name" value="ALKANE SULFONATE ABC TRANSPORTER-RELATED, MEMBRANE SUBUNIT"/>
    <property type="match status" value="1"/>
</dbReference>
<evidence type="ECO:0000313" key="10">
    <source>
        <dbReference type="Proteomes" id="UP000005435"/>
    </source>
</evidence>
<feature type="transmembrane region" description="Helical" evidence="7">
    <location>
        <begin position="26"/>
        <end position="44"/>
    </location>
</feature>
<proteinExistence type="inferred from homology"/>
<organism evidence="9 10">
    <name type="scientific">Acetivibrio clariflavus (strain DSM 19732 / NBRC 101661 / EBR45)</name>
    <name type="common">Clostridium clariflavum</name>
    <dbReference type="NCBI Taxonomy" id="720554"/>
    <lineage>
        <taxon>Bacteria</taxon>
        <taxon>Bacillati</taxon>
        <taxon>Bacillota</taxon>
        <taxon>Clostridia</taxon>
        <taxon>Eubacteriales</taxon>
        <taxon>Oscillospiraceae</taxon>
        <taxon>Acetivibrio</taxon>
    </lineage>
</organism>
<feature type="domain" description="ABC transmembrane type-1" evidence="8">
    <location>
        <begin position="104"/>
        <end position="284"/>
    </location>
</feature>
<gene>
    <name evidence="9" type="ordered locus">Clocl_2705</name>
</gene>
<evidence type="ECO:0000256" key="2">
    <source>
        <dbReference type="ARBA" id="ARBA00022448"/>
    </source>
</evidence>
<dbReference type="PROSITE" id="PS50928">
    <property type="entry name" value="ABC_TM1"/>
    <property type="match status" value="1"/>
</dbReference>
<comment type="similarity">
    <text evidence="7">Belongs to the binding-protein-dependent transport system permease family.</text>
</comment>
<keyword evidence="3" id="KW-1003">Cell membrane</keyword>
<evidence type="ECO:0000256" key="3">
    <source>
        <dbReference type="ARBA" id="ARBA00022475"/>
    </source>
</evidence>
<dbReference type="InterPro" id="IPR000515">
    <property type="entry name" value="MetI-like"/>
</dbReference>
<dbReference type="HOGENOM" id="CLU_046113_0_0_9"/>
<dbReference type="AlphaFoldDB" id="G8M2A4"/>
<dbReference type="PANTHER" id="PTHR30151:SF0">
    <property type="entry name" value="ABC TRANSPORTER PERMEASE PROTEIN MJ0413-RELATED"/>
    <property type="match status" value="1"/>
</dbReference>
<evidence type="ECO:0000256" key="6">
    <source>
        <dbReference type="ARBA" id="ARBA00023136"/>
    </source>
</evidence>
<reference evidence="9 10" key="2">
    <citation type="journal article" date="2012" name="Stand. Genomic Sci.">
        <title>Complete Genome Sequence of Clostridium clariflavum DSM 19732.</title>
        <authorList>
            <person name="Izquierdo J.A."/>
            <person name="Goodwin L."/>
            <person name="Davenport K.W."/>
            <person name="Teshima H."/>
            <person name="Bruce D."/>
            <person name="Detter C."/>
            <person name="Tapia R."/>
            <person name="Han S."/>
            <person name="Land M."/>
            <person name="Hauser L."/>
            <person name="Jeffries C.D."/>
            <person name="Han J."/>
            <person name="Pitluck S."/>
            <person name="Nolan M."/>
            <person name="Chen A."/>
            <person name="Huntemann M."/>
            <person name="Mavromatis K."/>
            <person name="Mikhailova N."/>
            <person name="Liolios K."/>
            <person name="Woyke T."/>
            <person name="Lynd L.R."/>
        </authorList>
    </citation>
    <scope>NUCLEOTIDE SEQUENCE [LARGE SCALE GENOMIC DNA]</scope>
    <source>
        <strain evidence="10">DSM 19732 / NBRC 101661 / EBR45</strain>
    </source>
</reference>
<protein>
    <submittedName>
        <fullName evidence="9">ABC-type nitrate/sulfonate/bicarbonate transport system, permease component</fullName>
    </submittedName>
</protein>
<dbReference type="STRING" id="720554.Clocl_2705"/>
<dbReference type="SUPFAM" id="SSF161098">
    <property type="entry name" value="MetI-like"/>
    <property type="match status" value="1"/>
</dbReference>
<evidence type="ECO:0000256" key="5">
    <source>
        <dbReference type="ARBA" id="ARBA00022989"/>
    </source>
</evidence>
<dbReference type="KEGG" id="ccl:Clocl_2705"/>
<feature type="transmembrane region" description="Helical" evidence="7">
    <location>
        <begin position="51"/>
        <end position="71"/>
    </location>
</feature>
<feature type="transmembrane region" description="Helical" evidence="7">
    <location>
        <begin position="168"/>
        <end position="190"/>
    </location>
</feature>
<keyword evidence="2 7" id="KW-0813">Transport</keyword>
<dbReference type="InterPro" id="IPR035906">
    <property type="entry name" value="MetI-like_sf"/>
</dbReference>
<dbReference type="Pfam" id="PF00528">
    <property type="entry name" value="BPD_transp_1"/>
    <property type="match status" value="1"/>
</dbReference>
<evidence type="ECO:0000256" key="4">
    <source>
        <dbReference type="ARBA" id="ARBA00022692"/>
    </source>
</evidence>
<accession>G8M2A4</accession>
<feature type="transmembrane region" description="Helical" evidence="7">
    <location>
        <begin position="142"/>
        <end position="162"/>
    </location>
</feature>